<proteinExistence type="predicted"/>
<organism evidence="2 3">
    <name type="scientific">Gigaspora rosea</name>
    <dbReference type="NCBI Taxonomy" id="44941"/>
    <lineage>
        <taxon>Eukaryota</taxon>
        <taxon>Fungi</taxon>
        <taxon>Fungi incertae sedis</taxon>
        <taxon>Mucoromycota</taxon>
        <taxon>Glomeromycotina</taxon>
        <taxon>Glomeromycetes</taxon>
        <taxon>Diversisporales</taxon>
        <taxon>Gigasporaceae</taxon>
        <taxon>Gigaspora</taxon>
    </lineage>
</organism>
<dbReference type="Proteomes" id="UP000266673">
    <property type="component" value="Unassembled WGS sequence"/>
</dbReference>
<evidence type="ECO:0000313" key="2">
    <source>
        <dbReference type="EMBL" id="RIB03522.1"/>
    </source>
</evidence>
<dbReference type="AlphaFoldDB" id="A0A397TZU1"/>
<dbReference type="OrthoDB" id="2472255at2759"/>
<protein>
    <recommendedName>
        <fullName evidence="4">F-box domain-containing protein</fullName>
    </recommendedName>
</protein>
<gene>
    <name evidence="2" type="ORF">C2G38_2224821</name>
</gene>
<reference evidence="2 3" key="1">
    <citation type="submission" date="2018-06" db="EMBL/GenBank/DDBJ databases">
        <title>Comparative genomics reveals the genomic features of Rhizophagus irregularis, R. cerebriforme, R. diaphanum and Gigaspora rosea, and their symbiotic lifestyle signature.</title>
        <authorList>
            <person name="Morin E."/>
            <person name="San Clemente H."/>
            <person name="Chen E.C.H."/>
            <person name="De La Providencia I."/>
            <person name="Hainaut M."/>
            <person name="Kuo A."/>
            <person name="Kohler A."/>
            <person name="Murat C."/>
            <person name="Tang N."/>
            <person name="Roy S."/>
            <person name="Loubradou J."/>
            <person name="Henrissat B."/>
            <person name="Grigoriev I.V."/>
            <person name="Corradi N."/>
            <person name="Roux C."/>
            <person name="Martin F.M."/>
        </authorList>
    </citation>
    <scope>NUCLEOTIDE SEQUENCE [LARGE SCALE GENOMIC DNA]</scope>
    <source>
        <strain evidence="2 3">DAOM 194757</strain>
    </source>
</reference>
<evidence type="ECO:0000256" key="1">
    <source>
        <dbReference type="SAM" id="Coils"/>
    </source>
</evidence>
<name>A0A397TZU1_9GLOM</name>
<evidence type="ECO:0000313" key="3">
    <source>
        <dbReference type="Proteomes" id="UP000266673"/>
    </source>
</evidence>
<sequence>MQNNIFTSEKLEKIRNAKLKNLLEMAIELLKYYNHWKQKIEKLFEDDPLILKCKDFDKIKHFNYDWIKNSSLVDRSFNELEELDICKSELCCIALSKRKNKNRIIQELIETRAEKPKDAQGYARRFGQFCQMGHRKSTLIRIDAPAGYICRVMRTDTLQIPTDVNCFNQALKCMSLAWKAKVSINISIITTFFETLMIIHRTIDVVERTNDNNNALEDLQNASVCKLKDKNDGIPGLIDDVYGRISYMSRQKRRSKVELHDYIVNIINDYERWIKCLKNLNEFDSAVKEQELKEAFVTEKNKYDEKIKELEEENIFLKNNLALIKIDEMEIEFEKLEEVNWLLSQKVENMSQKEYAGPNSTFVKLVVLEILAEIVNYLSPRDISNFLLVNRTVSSSLL</sequence>
<dbReference type="EMBL" id="QKWP01002388">
    <property type="protein sequence ID" value="RIB03522.1"/>
    <property type="molecule type" value="Genomic_DNA"/>
</dbReference>
<accession>A0A397TZU1</accession>
<keyword evidence="3" id="KW-1185">Reference proteome</keyword>
<comment type="caution">
    <text evidence="2">The sequence shown here is derived from an EMBL/GenBank/DDBJ whole genome shotgun (WGS) entry which is preliminary data.</text>
</comment>
<evidence type="ECO:0008006" key="4">
    <source>
        <dbReference type="Google" id="ProtNLM"/>
    </source>
</evidence>
<feature type="coiled-coil region" evidence="1">
    <location>
        <begin position="293"/>
        <end position="346"/>
    </location>
</feature>
<keyword evidence="1" id="KW-0175">Coiled coil</keyword>